<feature type="transmembrane region" description="Helical" evidence="2">
    <location>
        <begin position="57"/>
        <end position="74"/>
    </location>
</feature>
<dbReference type="AlphaFoldDB" id="A0A1R3RJS6"/>
<dbReference type="PANTHER" id="PTHR42083:SF1">
    <property type="entry name" value="MARVEL DOMAIN-CONTAINING PROTEIN"/>
    <property type="match status" value="1"/>
</dbReference>
<feature type="transmembrane region" description="Helical" evidence="2">
    <location>
        <begin position="129"/>
        <end position="151"/>
    </location>
</feature>
<keyword evidence="4" id="KW-1185">Reference proteome</keyword>
<keyword evidence="2" id="KW-0812">Transmembrane</keyword>
<feature type="transmembrane region" description="Helical" evidence="2">
    <location>
        <begin position="171"/>
        <end position="188"/>
    </location>
</feature>
<evidence type="ECO:0008006" key="5">
    <source>
        <dbReference type="Google" id="ProtNLM"/>
    </source>
</evidence>
<dbReference type="Proteomes" id="UP000188318">
    <property type="component" value="Unassembled WGS sequence"/>
</dbReference>
<evidence type="ECO:0000256" key="2">
    <source>
        <dbReference type="SAM" id="Phobius"/>
    </source>
</evidence>
<dbReference type="EMBL" id="KV907501">
    <property type="protein sequence ID" value="OOF94718.1"/>
    <property type="molecule type" value="Genomic_DNA"/>
</dbReference>
<evidence type="ECO:0000313" key="4">
    <source>
        <dbReference type="Proteomes" id="UP000188318"/>
    </source>
</evidence>
<name>A0A1R3RJS6_ASPC5</name>
<proteinExistence type="predicted"/>
<gene>
    <name evidence="3" type="ORF">ASPCADRAFT_507640</name>
</gene>
<dbReference type="OrthoDB" id="5363290at2759"/>
<accession>A0A1R3RJS6</accession>
<keyword evidence="2" id="KW-1133">Transmembrane helix</keyword>
<dbReference type="VEuPathDB" id="FungiDB:ASPCADRAFT_507640"/>
<feature type="transmembrane region" description="Helical" evidence="2">
    <location>
        <begin position="94"/>
        <end position="117"/>
    </location>
</feature>
<evidence type="ECO:0000256" key="1">
    <source>
        <dbReference type="SAM" id="MobiDB-lite"/>
    </source>
</evidence>
<keyword evidence="2" id="KW-0472">Membrane</keyword>
<organism evidence="3 4">
    <name type="scientific">Aspergillus carbonarius (strain ITEM 5010)</name>
    <dbReference type="NCBI Taxonomy" id="602072"/>
    <lineage>
        <taxon>Eukaryota</taxon>
        <taxon>Fungi</taxon>
        <taxon>Dikarya</taxon>
        <taxon>Ascomycota</taxon>
        <taxon>Pezizomycotina</taxon>
        <taxon>Eurotiomycetes</taxon>
        <taxon>Eurotiomycetidae</taxon>
        <taxon>Eurotiales</taxon>
        <taxon>Aspergillaceae</taxon>
        <taxon>Aspergillus</taxon>
        <taxon>Aspergillus subgen. Circumdati</taxon>
    </lineage>
</organism>
<sequence>MSIFLALRLFKRIFLKSKSKDNNNPSNDPNAINLSYPPPPTQNLPPQRPKLKHYTELTLHFCQLVFGLTTLILYGKDVHTSHSENKHADPRWVYAIVTGMMGCGTALFYLVLMHWVLKKRTPLAARMRWNLPLFVWEAVLCVFWLTLFGIFGEMYIGDYEDSSKVTRMRHAVWVDLVNLGLWVGSGLWKGVRWWRGQRGVVGVDGVGVEKGEGEGV</sequence>
<dbReference type="PANTHER" id="PTHR42083">
    <property type="entry name" value="MARVEL DOMAIN-CONTAINING PROTEIN"/>
    <property type="match status" value="1"/>
</dbReference>
<evidence type="ECO:0000313" key="3">
    <source>
        <dbReference type="EMBL" id="OOF94718.1"/>
    </source>
</evidence>
<dbReference type="OMA" id="KMYIGVH"/>
<feature type="region of interest" description="Disordered" evidence="1">
    <location>
        <begin position="20"/>
        <end position="39"/>
    </location>
</feature>
<reference evidence="4" key="1">
    <citation type="journal article" date="2017" name="Genome Biol.">
        <title>Comparative genomics reveals high biological diversity and specific adaptations in the industrially and medically important fungal genus Aspergillus.</title>
        <authorList>
            <person name="de Vries R.P."/>
            <person name="Riley R."/>
            <person name="Wiebenga A."/>
            <person name="Aguilar-Osorio G."/>
            <person name="Amillis S."/>
            <person name="Uchima C.A."/>
            <person name="Anderluh G."/>
            <person name="Asadollahi M."/>
            <person name="Askin M."/>
            <person name="Barry K."/>
            <person name="Battaglia E."/>
            <person name="Bayram O."/>
            <person name="Benocci T."/>
            <person name="Braus-Stromeyer S.A."/>
            <person name="Caldana C."/>
            <person name="Canovas D."/>
            <person name="Cerqueira G.C."/>
            <person name="Chen F."/>
            <person name="Chen W."/>
            <person name="Choi C."/>
            <person name="Clum A."/>
            <person name="Dos Santos R.A."/>
            <person name="Damasio A.R."/>
            <person name="Diallinas G."/>
            <person name="Emri T."/>
            <person name="Fekete E."/>
            <person name="Flipphi M."/>
            <person name="Freyberg S."/>
            <person name="Gallo A."/>
            <person name="Gournas C."/>
            <person name="Habgood R."/>
            <person name="Hainaut M."/>
            <person name="Harispe M.L."/>
            <person name="Henrissat B."/>
            <person name="Hilden K.S."/>
            <person name="Hope R."/>
            <person name="Hossain A."/>
            <person name="Karabika E."/>
            <person name="Karaffa L."/>
            <person name="Karanyi Z."/>
            <person name="Krasevec N."/>
            <person name="Kuo A."/>
            <person name="Kusch H."/>
            <person name="LaButti K."/>
            <person name="Lagendijk E.L."/>
            <person name="Lapidus A."/>
            <person name="Levasseur A."/>
            <person name="Lindquist E."/>
            <person name="Lipzen A."/>
            <person name="Logrieco A.F."/>
            <person name="MacCabe A."/>
            <person name="Maekelae M.R."/>
            <person name="Malavazi I."/>
            <person name="Melin P."/>
            <person name="Meyer V."/>
            <person name="Mielnichuk N."/>
            <person name="Miskei M."/>
            <person name="Molnar A.P."/>
            <person name="Mule G."/>
            <person name="Ngan C.Y."/>
            <person name="Orejas M."/>
            <person name="Orosz E."/>
            <person name="Ouedraogo J.P."/>
            <person name="Overkamp K.M."/>
            <person name="Park H.-S."/>
            <person name="Perrone G."/>
            <person name="Piumi F."/>
            <person name="Punt P.J."/>
            <person name="Ram A.F."/>
            <person name="Ramon A."/>
            <person name="Rauscher S."/>
            <person name="Record E."/>
            <person name="Riano-Pachon D.M."/>
            <person name="Robert V."/>
            <person name="Roehrig J."/>
            <person name="Ruller R."/>
            <person name="Salamov A."/>
            <person name="Salih N.S."/>
            <person name="Samson R.A."/>
            <person name="Sandor E."/>
            <person name="Sanguinetti M."/>
            <person name="Schuetze T."/>
            <person name="Sepcic K."/>
            <person name="Shelest E."/>
            <person name="Sherlock G."/>
            <person name="Sophianopoulou V."/>
            <person name="Squina F.M."/>
            <person name="Sun H."/>
            <person name="Susca A."/>
            <person name="Todd R.B."/>
            <person name="Tsang A."/>
            <person name="Unkles S.E."/>
            <person name="van de Wiele N."/>
            <person name="van Rossen-Uffink D."/>
            <person name="Oliveira J.V."/>
            <person name="Vesth T.C."/>
            <person name="Visser J."/>
            <person name="Yu J.-H."/>
            <person name="Zhou M."/>
            <person name="Andersen M.R."/>
            <person name="Archer D.B."/>
            <person name="Baker S.E."/>
            <person name="Benoit I."/>
            <person name="Brakhage A.A."/>
            <person name="Braus G.H."/>
            <person name="Fischer R."/>
            <person name="Frisvad J.C."/>
            <person name="Goldman G.H."/>
            <person name="Houbraken J."/>
            <person name="Oakley B."/>
            <person name="Pocsi I."/>
            <person name="Scazzocchio C."/>
            <person name="Seiboth B."/>
            <person name="vanKuyk P.A."/>
            <person name="Wortman J."/>
            <person name="Dyer P.S."/>
            <person name="Grigoriev I.V."/>
        </authorList>
    </citation>
    <scope>NUCLEOTIDE SEQUENCE [LARGE SCALE GENOMIC DNA]</scope>
    <source>
        <strain evidence="4">ITEM 5010</strain>
    </source>
</reference>
<protein>
    <recommendedName>
        <fullName evidence="5">MARVEL domain-containing protein</fullName>
    </recommendedName>
</protein>